<dbReference type="Proteomes" id="UP000463857">
    <property type="component" value="Chromosome"/>
</dbReference>
<organism evidence="1 2">
    <name type="scientific">Epidermidibacterium keratini</name>
    <dbReference type="NCBI Taxonomy" id="1891644"/>
    <lineage>
        <taxon>Bacteria</taxon>
        <taxon>Bacillati</taxon>
        <taxon>Actinomycetota</taxon>
        <taxon>Actinomycetes</taxon>
        <taxon>Sporichthyales</taxon>
        <taxon>Sporichthyaceae</taxon>
        <taxon>Epidermidibacterium</taxon>
    </lineage>
</organism>
<dbReference type="InterPro" id="IPR021373">
    <property type="entry name" value="DUF2993"/>
</dbReference>
<sequence length="231" mass="23697">MKKLLVGLLVLALLLVGADIAARLVAERVLASTLQQRLSLPQRPDVSIGGFSVLVQAVRGTYDEVRVEALGVPTDNIGQLDYLLTFNGIDLPISKLVNQDVSGTTARSATAEVSVSEQTLSDLAGRPIAVSSGQGGAVQLETTYDIAGASVDLQVTADVQVQGEQVVIDVQDVSAAGVTIPSSVIGAVADAIGVNFPLPPAIRGLTLTDVTARDGAIILHAQGNDVPLSGA</sequence>
<evidence type="ECO:0000313" key="2">
    <source>
        <dbReference type="Proteomes" id="UP000463857"/>
    </source>
</evidence>
<dbReference type="AlphaFoldDB" id="A0A7L4YKR1"/>
<dbReference type="InParanoid" id="A0A7L4YKR1"/>
<protein>
    <submittedName>
        <fullName evidence="1">LmeA family phospholipid-binding protein</fullName>
    </submittedName>
</protein>
<accession>A0A7L4YKR1</accession>
<proteinExistence type="predicted"/>
<dbReference type="KEGG" id="eke:EK0264_05790"/>
<dbReference type="EMBL" id="CP047156">
    <property type="protein sequence ID" value="QHB99840.1"/>
    <property type="molecule type" value="Genomic_DNA"/>
</dbReference>
<evidence type="ECO:0000313" key="1">
    <source>
        <dbReference type="EMBL" id="QHB99840.1"/>
    </source>
</evidence>
<dbReference type="RefSeq" id="WP_159543796.1">
    <property type="nucleotide sequence ID" value="NZ_CP047156.1"/>
</dbReference>
<name>A0A7L4YKR1_9ACTN</name>
<reference evidence="1 2" key="1">
    <citation type="journal article" date="2018" name="Int. J. Syst. Evol. Microbiol.">
        <title>Epidermidibacterium keratini gen. nov., sp. nov., a member of the family Sporichthyaceae, isolated from keratin epidermis.</title>
        <authorList>
            <person name="Lee D.G."/>
            <person name="Trujillo M.E."/>
            <person name="Kang S."/>
            <person name="Nam J.J."/>
            <person name="Kim Y.J."/>
        </authorList>
    </citation>
    <scope>NUCLEOTIDE SEQUENCE [LARGE SCALE GENOMIC DNA]</scope>
    <source>
        <strain evidence="1 2">EPI-7</strain>
    </source>
</reference>
<dbReference type="OrthoDB" id="3215846at2"/>
<dbReference type="Pfam" id="PF11209">
    <property type="entry name" value="LmeA"/>
    <property type="match status" value="1"/>
</dbReference>
<keyword evidence="2" id="KW-1185">Reference proteome</keyword>
<gene>
    <name evidence="1" type="ORF">EK0264_05790</name>
</gene>